<accession>A0A3M0A3Q0</accession>
<keyword evidence="1" id="KW-1133">Transmembrane helix</keyword>
<sequence>MIRKQRILLKSAFWGTASLVYAGCSSINGTFSYEGFAVWLACSYPAFTFIFGLDLYWAPLRLSYDKPSHRKLLLLLHLCALSVLISFVVRWLPFGTNLTPVSMSDSHSLPYPYALEGNASFVGGTFASPLGGIVTGTGHIGGALIEPSNSFTVGADLAAYSHSGKSRVLSFKDVPAYVAEGLGRACGCGE</sequence>
<keyword evidence="1" id="KW-0812">Transmembrane</keyword>
<evidence type="ECO:0000313" key="3">
    <source>
        <dbReference type="Proteomes" id="UP000267187"/>
    </source>
</evidence>
<dbReference type="EMBL" id="REFJ01000004">
    <property type="protein sequence ID" value="RMA79276.1"/>
    <property type="molecule type" value="Genomic_DNA"/>
</dbReference>
<reference evidence="2 3" key="1">
    <citation type="submission" date="2018-10" db="EMBL/GenBank/DDBJ databases">
        <title>Genomic Encyclopedia of Type Strains, Phase IV (KMG-IV): sequencing the most valuable type-strain genomes for metagenomic binning, comparative biology and taxonomic classification.</title>
        <authorList>
            <person name="Goeker M."/>
        </authorList>
    </citation>
    <scope>NUCLEOTIDE SEQUENCE [LARGE SCALE GENOMIC DNA]</scope>
    <source>
        <strain evidence="2 3">DSM 25080</strain>
    </source>
</reference>
<name>A0A3M0A3Q0_9GAMM</name>
<organism evidence="2 3">
    <name type="scientific">Umboniibacter marinipuniceus</name>
    <dbReference type="NCBI Taxonomy" id="569599"/>
    <lineage>
        <taxon>Bacteria</taxon>
        <taxon>Pseudomonadati</taxon>
        <taxon>Pseudomonadota</taxon>
        <taxon>Gammaproteobacteria</taxon>
        <taxon>Cellvibrionales</taxon>
        <taxon>Cellvibrionaceae</taxon>
        <taxon>Umboniibacter</taxon>
    </lineage>
</organism>
<protein>
    <submittedName>
        <fullName evidence="2">Uncharacterized protein</fullName>
    </submittedName>
</protein>
<evidence type="ECO:0000256" key="1">
    <source>
        <dbReference type="SAM" id="Phobius"/>
    </source>
</evidence>
<gene>
    <name evidence="2" type="ORF">DFR27_1715</name>
</gene>
<keyword evidence="1" id="KW-0472">Membrane</keyword>
<feature type="transmembrane region" description="Helical" evidence="1">
    <location>
        <begin position="38"/>
        <end position="60"/>
    </location>
</feature>
<keyword evidence="3" id="KW-1185">Reference proteome</keyword>
<evidence type="ECO:0000313" key="2">
    <source>
        <dbReference type="EMBL" id="RMA79276.1"/>
    </source>
</evidence>
<dbReference type="Proteomes" id="UP000267187">
    <property type="component" value="Unassembled WGS sequence"/>
</dbReference>
<proteinExistence type="predicted"/>
<feature type="transmembrane region" description="Helical" evidence="1">
    <location>
        <begin position="72"/>
        <end position="92"/>
    </location>
</feature>
<comment type="caution">
    <text evidence="2">The sequence shown here is derived from an EMBL/GenBank/DDBJ whole genome shotgun (WGS) entry which is preliminary data.</text>
</comment>
<dbReference type="AlphaFoldDB" id="A0A3M0A3Q0"/>